<accession>A0A1I8F7N6</accession>
<keyword evidence="2" id="KW-1185">Reference proteome</keyword>
<dbReference type="WBParaSite" id="maker-unitig_22373-snap-gene-0.2-mRNA-1">
    <property type="protein sequence ID" value="maker-unitig_22373-snap-gene-0.2-mRNA-1"/>
    <property type="gene ID" value="maker-unitig_22373-snap-gene-0.2"/>
</dbReference>
<evidence type="ECO:0000256" key="1">
    <source>
        <dbReference type="SAM" id="MobiDB-lite"/>
    </source>
</evidence>
<organism evidence="2 3">
    <name type="scientific">Macrostomum lignano</name>
    <dbReference type="NCBI Taxonomy" id="282301"/>
    <lineage>
        <taxon>Eukaryota</taxon>
        <taxon>Metazoa</taxon>
        <taxon>Spiralia</taxon>
        <taxon>Lophotrochozoa</taxon>
        <taxon>Platyhelminthes</taxon>
        <taxon>Rhabditophora</taxon>
        <taxon>Macrostomorpha</taxon>
        <taxon>Macrostomida</taxon>
        <taxon>Macrostomidae</taxon>
        <taxon>Macrostomum</taxon>
    </lineage>
</organism>
<dbReference type="Proteomes" id="UP000095280">
    <property type="component" value="Unplaced"/>
</dbReference>
<reference evidence="3" key="1">
    <citation type="submission" date="2016-11" db="UniProtKB">
        <authorList>
            <consortium name="WormBaseParasite"/>
        </authorList>
    </citation>
    <scope>IDENTIFICATION</scope>
</reference>
<protein>
    <submittedName>
        <fullName evidence="3">ANK_REP_REGION domain-containing protein</fullName>
    </submittedName>
</protein>
<dbReference type="AlphaFoldDB" id="A0A1I8F7N6"/>
<feature type="region of interest" description="Disordered" evidence="1">
    <location>
        <begin position="1"/>
        <end position="21"/>
    </location>
</feature>
<sequence length="475" mass="51248">MSGGGVSGSTNRVSADGSGGPKNLAHTVIEKNSSLHYDACRLLFFCFCLIRCSWARLAQRRCRRRVGLSGSASGRALKSVDLVKEEDNGWSSSVWWWLTTLVNCLILFVLGLCRLSPLPSTVSRSEDPKRHAARLLAFRTVLQPCRLEYSSWQLGSSLVQAAHLSRAASSASARGSAVLIGWAQMGWHLVLAACLQICSLGAAFLPSTVREVRCRCLTGLTIPSIRSSVVQPNRWTGLDLFAGRDPESCWWAATARLAALAQRGQRRSRLDDAGAAAGRFEGRQTGRLADAGARAYRTAVFGLTGTSSAASALAAAEQAADLARLRELLSSSSVPDDGQPQQRLRWMTQAWCLIGLRLAALCLVRHRPATARQPGLAAGWLTAYQSDLRSARDVSLRIGADPDVDWPAHEAALRLLARANPLPPASACARPSRHLAPSPILQLLKDADRKCALVKQLFAAQTAAAAESRLDWIVD</sequence>
<name>A0A1I8F7N6_9PLAT</name>
<evidence type="ECO:0000313" key="3">
    <source>
        <dbReference type="WBParaSite" id="maker-unitig_22373-snap-gene-0.2-mRNA-1"/>
    </source>
</evidence>
<proteinExistence type="predicted"/>
<evidence type="ECO:0000313" key="2">
    <source>
        <dbReference type="Proteomes" id="UP000095280"/>
    </source>
</evidence>